<dbReference type="InterPro" id="IPR036390">
    <property type="entry name" value="WH_DNA-bd_sf"/>
</dbReference>
<gene>
    <name evidence="5" type="ORF">GL263_01490</name>
</gene>
<name>A0ABR6EA87_9ACTN</name>
<dbReference type="Gene3D" id="1.20.120.530">
    <property type="entry name" value="GntR ligand-binding domain-like"/>
    <property type="match status" value="1"/>
</dbReference>
<sequence>MSQASGWQQLSRARTYELVLDQVEEKIVSGELRVGDRLPPERDLASALGVSRPAVREALRVLEAQGVLRRPQVGTGRDSGSIIAGTPSIGLSRLLRIHVALSNFDLGEIVEARITMERASVTLAASDATPKDLAQMRYLLDRMDDESVTREEFNDLDTEFHVALAEAAGNRLIATMTTAIRGAIRHDLLNVFSLLTDWETVAGRLRADHRRIYEAVEAGDGKAAADRVEEHIRGFYQDVALKALR</sequence>
<dbReference type="PROSITE" id="PS50949">
    <property type="entry name" value="HTH_GNTR"/>
    <property type="match status" value="1"/>
</dbReference>
<proteinExistence type="predicted"/>
<dbReference type="InterPro" id="IPR036388">
    <property type="entry name" value="WH-like_DNA-bd_sf"/>
</dbReference>
<dbReference type="SUPFAM" id="SSF46785">
    <property type="entry name" value="Winged helix' DNA-binding domain"/>
    <property type="match status" value="1"/>
</dbReference>
<evidence type="ECO:0000256" key="2">
    <source>
        <dbReference type="ARBA" id="ARBA00023125"/>
    </source>
</evidence>
<organism evidence="5 6">
    <name type="scientific">Streptomyces durbertensis</name>
    <dbReference type="NCBI Taxonomy" id="2448886"/>
    <lineage>
        <taxon>Bacteria</taxon>
        <taxon>Bacillati</taxon>
        <taxon>Actinomycetota</taxon>
        <taxon>Actinomycetes</taxon>
        <taxon>Kitasatosporales</taxon>
        <taxon>Streptomycetaceae</taxon>
        <taxon>Streptomyces</taxon>
    </lineage>
</organism>
<keyword evidence="1" id="KW-0805">Transcription regulation</keyword>
<dbReference type="CDD" id="cd07377">
    <property type="entry name" value="WHTH_GntR"/>
    <property type="match status" value="1"/>
</dbReference>
<dbReference type="RefSeq" id="WP_182853677.1">
    <property type="nucleotide sequence ID" value="NZ_WMLF01000010.1"/>
</dbReference>
<dbReference type="Gene3D" id="1.10.10.10">
    <property type="entry name" value="Winged helix-like DNA-binding domain superfamily/Winged helix DNA-binding domain"/>
    <property type="match status" value="1"/>
</dbReference>
<keyword evidence="6" id="KW-1185">Reference proteome</keyword>
<dbReference type="SUPFAM" id="SSF48008">
    <property type="entry name" value="GntR ligand-binding domain-like"/>
    <property type="match status" value="1"/>
</dbReference>
<keyword evidence="3" id="KW-0804">Transcription</keyword>
<dbReference type="EMBL" id="WMLF01000010">
    <property type="protein sequence ID" value="MBB1242255.1"/>
    <property type="molecule type" value="Genomic_DNA"/>
</dbReference>
<dbReference type="Pfam" id="PF00392">
    <property type="entry name" value="GntR"/>
    <property type="match status" value="1"/>
</dbReference>
<dbReference type="SMART" id="SM00895">
    <property type="entry name" value="FCD"/>
    <property type="match status" value="1"/>
</dbReference>
<evidence type="ECO:0000259" key="4">
    <source>
        <dbReference type="PROSITE" id="PS50949"/>
    </source>
</evidence>
<evidence type="ECO:0000313" key="6">
    <source>
        <dbReference type="Proteomes" id="UP000766698"/>
    </source>
</evidence>
<keyword evidence="2" id="KW-0238">DNA-binding</keyword>
<evidence type="ECO:0000256" key="3">
    <source>
        <dbReference type="ARBA" id="ARBA00023163"/>
    </source>
</evidence>
<dbReference type="PANTHER" id="PTHR43537:SF5">
    <property type="entry name" value="UXU OPERON TRANSCRIPTIONAL REGULATOR"/>
    <property type="match status" value="1"/>
</dbReference>
<protein>
    <submittedName>
        <fullName evidence="5">FadR family transcriptional regulator</fullName>
    </submittedName>
</protein>
<dbReference type="PANTHER" id="PTHR43537">
    <property type="entry name" value="TRANSCRIPTIONAL REGULATOR, GNTR FAMILY"/>
    <property type="match status" value="1"/>
</dbReference>
<evidence type="ECO:0000256" key="1">
    <source>
        <dbReference type="ARBA" id="ARBA00023015"/>
    </source>
</evidence>
<reference evidence="6" key="1">
    <citation type="journal article" date="2020" name="Syst. Appl. Microbiol.">
        <title>Streptomyces alkaliterrae sp. nov., isolated from an alkaline soil, and emended descriptions of Streptomyces alkaliphilus, Streptomyces calidiresistens and Streptomyces durbertensis.</title>
        <authorList>
            <person name="Swiecimska M."/>
            <person name="Golinska P."/>
            <person name="Nouioui I."/>
            <person name="Wypij M."/>
            <person name="Rai M."/>
            <person name="Sangal V."/>
            <person name="Goodfellow M."/>
        </authorList>
    </citation>
    <scope>NUCLEOTIDE SEQUENCE [LARGE SCALE GENOMIC DNA]</scope>
    <source>
        <strain evidence="6">DSM 104538</strain>
    </source>
</reference>
<dbReference type="InterPro" id="IPR000524">
    <property type="entry name" value="Tscrpt_reg_HTH_GntR"/>
</dbReference>
<dbReference type="InterPro" id="IPR008920">
    <property type="entry name" value="TF_FadR/GntR_C"/>
</dbReference>
<feature type="domain" description="HTH gntR-type" evidence="4">
    <location>
        <begin position="13"/>
        <end position="86"/>
    </location>
</feature>
<comment type="caution">
    <text evidence="5">The sequence shown here is derived from an EMBL/GenBank/DDBJ whole genome shotgun (WGS) entry which is preliminary data.</text>
</comment>
<dbReference type="Proteomes" id="UP000766698">
    <property type="component" value="Unassembled WGS sequence"/>
</dbReference>
<evidence type="ECO:0000313" key="5">
    <source>
        <dbReference type="EMBL" id="MBB1242255.1"/>
    </source>
</evidence>
<dbReference type="PRINTS" id="PR00035">
    <property type="entry name" value="HTHGNTR"/>
</dbReference>
<dbReference type="InterPro" id="IPR011711">
    <property type="entry name" value="GntR_C"/>
</dbReference>
<accession>A0ABR6EA87</accession>
<dbReference type="SMART" id="SM00345">
    <property type="entry name" value="HTH_GNTR"/>
    <property type="match status" value="1"/>
</dbReference>
<dbReference type="Pfam" id="PF07729">
    <property type="entry name" value="FCD"/>
    <property type="match status" value="1"/>
</dbReference>